<keyword evidence="3" id="KW-0274">FAD</keyword>
<organism evidence="7 8">
    <name type="scientific">Modicisalibacter tunisiensis</name>
    <dbReference type="NCBI Taxonomy" id="390637"/>
    <lineage>
        <taxon>Bacteria</taxon>
        <taxon>Pseudomonadati</taxon>
        <taxon>Pseudomonadota</taxon>
        <taxon>Gammaproteobacteria</taxon>
        <taxon>Oceanospirillales</taxon>
        <taxon>Halomonadaceae</taxon>
        <taxon>Modicisalibacter</taxon>
    </lineage>
</organism>
<protein>
    <submittedName>
        <fullName evidence="7">FAD-dependent oxidoreductase</fullName>
    </submittedName>
</protein>
<dbReference type="InterPro" id="IPR028202">
    <property type="entry name" value="Reductase_C"/>
</dbReference>
<name>A0ABS7WZC5_9GAMM</name>
<dbReference type="Gene3D" id="3.50.50.60">
    <property type="entry name" value="FAD/NAD(P)-binding domain"/>
    <property type="match status" value="2"/>
</dbReference>
<dbReference type="SUPFAM" id="SSF55424">
    <property type="entry name" value="FAD/NAD-linked reductases, dimerisation (C-terminal) domain"/>
    <property type="match status" value="1"/>
</dbReference>
<dbReference type="RefSeq" id="WP_224420932.1">
    <property type="nucleotide sequence ID" value="NZ_JAGXFD010000001.1"/>
</dbReference>
<proteinExistence type="predicted"/>
<dbReference type="EMBL" id="JAGXFD010000001">
    <property type="protein sequence ID" value="MBZ9567987.1"/>
    <property type="molecule type" value="Genomic_DNA"/>
</dbReference>
<sequence>MSKSIVIIGAGLAGVTAARCLRTEGYQGTIHLIGEEPCGAYDRPCLSKELLAGKVNEPAAILGPDWSKSANITLHLAERVTEIDIANRQVRLQSGGHIPYDYVLLATGSRARRIQAEGSNLPGIHTLRTYEDANRLKDSLATAKSLVIVGGGLIGCEVATTASGLGASVTILECGDELLLRVLGRDTGKWCRNELERIGVQVERSAHALRFEGDERVRAVVCTDGRRIEADTVLVSIGAEPADDLARTAGIECQPGGGVLVDATGKSSDPSVFAAGDVAAWPLRSGERRSLETYLNSQIEAETAALAMLGKPQPSPQTQTSWTEIAGHRLQMAGDINGPGEIVVRNNEQSRSRLLFRVLDNRVEAAIAIDDPRDFSIASRLVTRGVPVSTPELADPQFSLRDFLKAKA</sequence>
<dbReference type="PRINTS" id="PR00411">
    <property type="entry name" value="PNDRDTASEI"/>
</dbReference>
<feature type="domain" description="Reductase C-terminal" evidence="6">
    <location>
        <begin position="322"/>
        <end position="403"/>
    </location>
</feature>
<evidence type="ECO:0000256" key="2">
    <source>
        <dbReference type="ARBA" id="ARBA00022630"/>
    </source>
</evidence>
<accession>A0ABS7WZC5</accession>
<dbReference type="PANTHER" id="PTHR43557:SF2">
    <property type="entry name" value="RIESKE DOMAIN-CONTAINING PROTEIN-RELATED"/>
    <property type="match status" value="1"/>
</dbReference>
<evidence type="ECO:0000259" key="6">
    <source>
        <dbReference type="Pfam" id="PF14759"/>
    </source>
</evidence>
<dbReference type="InterPro" id="IPR016156">
    <property type="entry name" value="FAD/NAD-linked_Rdtase_dimer_sf"/>
</dbReference>
<dbReference type="SUPFAM" id="SSF51905">
    <property type="entry name" value="FAD/NAD(P)-binding domain"/>
    <property type="match status" value="1"/>
</dbReference>
<keyword evidence="2" id="KW-0285">Flavoprotein</keyword>
<evidence type="ECO:0000259" key="5">
    <source>
        <dbReference type="Pfam" id="PF07992"/>
    </source>
</evidence>
<gene>
    <name evidence="7" type="ORF">KGQ91_09880</name>
</gene>
<dbReference type="Pfam" id="PF07992">
    <property type="entry name" value="Pyr_redox_2"/>
    <property type="match status" value="1"/>
</dbReference>
<evidence type="ECO:0000313" key="7">
    <source>
        <dbReference type="EMBL" id="MBZ9567987.1"/>
    </source>
</evidence>
<keyword evidence="4" id="KW-0560">Oxidoreductase</keyword>
<feature type="domain" description="FAD/NAD(P)-binding" evidence="5">
    <location>
        <begin position="4"/>
        <end position="296"/>
    </location>
</feature>
<evidence type="ECO:0000313" key="8">
    <source>
        <dbReference type="Proteomes" id="UP001319883"/>
    </source>
</evidence>
<reference evidence="7 8" key="1">
    <citation type="submission" date="2021-05" db="EMBL/GenBank/DDBJ databases">
        <title>Petroleum and Energy Research Collection (APPE): ex situ preservation of microbial diversity associated with the oil industry and exploitation of its biotechnological potential.</title>
        <authorList>
            <person name="Paixao C.T.M."/>
            <person name="Gomes M.B."/>
            <person name="Oliveira V.M."/>
        </authorList>
    </citation>
    <scope>NUCLEOTIDE SEQUENCE [LARGE SCALE GENOMIC DNA]</scope>
    <source>
        <strain evidence="7 8">LIT2</strain>
    </source>
</reference>
<dbReference type="PANTHER" id="PTHR43557">
    <property type="entry name" value="APOPTOSIS-INDUCING FACTOR 1"/>
    <property type="match status" value="1"/>
</dbReference>
<comment type="cofactor">
    <cofactor evidence="1">
        <name>FAD</name>
        <dbReference type="ChEBI" id="CHEBI:57692"/>
    </cofactor>
</comment>
<dbReference type="InterPro" id="IPR036188">
    <property type="entry name" value="FAD/NAD-bd_sf"/>
</dbReference>
<dbReference type="InterPro" id="IPR023753">
    <property type="entry name" value="FAD/NAD-binding_dom"/>
</dbReference>
<evidence type="ECO:0000256" key="4">
    <source>
        <dbReference type="ARBA" id="ARBA00023002"/>
    </source>
</evidence>
<dbReference type="Pfam" id="PF14759">
    <property type="entry name" value="Reductase_C"/>
    <property type="match status" value="1"/>
</dbReference>
<dbReference type="InterPro" id="IPR050446">
    <property type="entry name" value="FAD-oxidoreductase/Apoptosis"/>
</dbReference>
<evidence type="ECO:0000256" key="3">
    <source>
        <dbReference type="ARBA" id="ARBA00022827"/>
    </source>
</evidence>
<dbReference type="Proteomes" id="UP001319883">
    <property type="component" value="Unassembled WGS sequence"/>
</dbReference>
<evidence type="ECO:0000256" key="1">
    <source>
        <dbReference type="ARBA" id="ARBA00001974"/>
    </source>
</evidence>
<keyword evidence="8" id="KW-1185">Reference proteome</keyword>
<dbReference type="Gene3D" id="3.30.390.30">
    <property type="match status" value="1"/>
</dbReference>
<dbReference type="PRINTS" id="PR00368">
    <property type="entry name" value="FADPNR"/>
</dbReference>
<comment type="caution">
    <text evidence="7">The sequence shown here is derived from an EMBL/GenBank/DDBJ whole genome shotgun (WGS) entry which is preliminary data.</text>
</comment>